<dbReference type="OrthoDB" id="8192537at2759"/>
<organism evidence="1 2">
    <name type="scientific">Ceutorhynchus assimilis</name>
    <name type="common">cabbage seed weevil</name>
    <dbReference type="NCBI Taxonomy" id="467358"/>
    <lineage>
        <taxon>Eukaryota</taxon>
        <taxon>Metazoa</taxon>
        <taxon>Ecdysozoa</taxon>
        <taxon>Arthropoda</taxon>
        <taxon>Hexapoda</taxon>
        <taxon>Insecta</taxon>
        <taxon>Pterygota</taxon>
        <taxon>Neoptera</taxon>
        <taxon>Endopterygota</taxon>
        <taxon>Coleoptera</taxon>
        <taxon>Polyphaga</taxon>
        <taxon>Cucujiformia</taxon>
        <taxon>Curculionidae</taxon>
        <taxon>Ceutorhynchinae</taxon>
        <taxon>Ceutorhynchus</taxon>
    </lineage>
</organism>
<evidence type="ECO:0000313" key="1">
    <source>
        <dbReference type="EMBL" id="CAG9769018.1"/>
    </source>
</evidence>
<evidence type="ECO:0000313" key="2">
    <source>
        <dbReference type="Proteomes" id="UP001152799"/>
    </source>
</evidence>
<dbReference type="InterPro" id="IPR029131">
    <property type="entry name" value="HAUS5"/>
</dbReference>
<accession>A0A9N9QPY9</accession>
<dbReference type="Proteomes" id="UP001152799">
    <property type="component" value="Chromosome 5"/>
</dbReference>
<proteinExistence type="predicted"/>
<gene>
    <name evidence="1" type="ORF">CEUTPL_LOCUS9536</name>
</gene>
<dbReference type="GO" id="GO:0051225">
    <property type="term" value="P:spindle assembly"/>
    <property type="evidence" value="ECO:0007669"/>
    <property type="project" value="InterPro"/>
</dbReference>
<dbReference type="EMBL" id="OU892281">
    <property type="protein sequence ID" value="CAG9769018.1"/>
    <property type="molecule type" value="Genomic_DNA"/>
</dbReference>
<sequence>MDNHKDLVKWFREMGYNGQIPDNLFAICNNSTKSIWKQLMKNVHPKQEIETIRRNIILNRLIAKSLNKQNEFANKIEQVEQFKRKMSSEKKLKTMEDVVQEKKHEVEQLSQNCRIKNMSLDVLKKKVEENKQRKYLLDSKKKLLEGQSLQAKETIHGLKNITPVDKEASCSTAEITVTLEKCVEKLNKHIIDTQKLHINSSVFIPSAQKKNPAASETSIATYLSIIEKQNFAQIERSCKKQVVQLKLPASHPKVKHRLFDTPKIIVNEEGSSDSGIKAFSIEEQDELSPITVIQNPKKNKRESLGLLPDSCLEDVANNENFLNVSAFSFKVPQTTKKVKKPTETMESELLYQKKAVNCELKKLLHSNDSELIYEVLQKSIQNVVVQFTKIVSMKQVEEDSQCKLNEVDLAKLRFIHVQTEFNIIEQKKAMQGLLEKISRRKLDILKSINPKENYLKERLELSIRQVGLQTCHSALKREIDLINIVENDDNNIKILYARISKIKTEIANIIHLLQLTMDELYRCQKSIVETSDLILNPLWQLRSFKSDTDWLNPLTEPIWTSEMKVFDKFPLEYQRRCAYTEPKIFYRNLCTDNYQASNLLSEKDLQMLSIVLDSPFNPPEAILLNFLRAQIKCKVLMSIRQKGGVVHYKKNYSLEDLQQQESYLQYALEQLRKLMFSTRAERTLSMGSFIKQAMDIWCEMPMKDFISESRVFQGNNFQFYQNKLKALI</sequence>
<keyword evidence="2" id="KW-1185">Reference proteome</keyword>
<protein>
    <submittedName>
        <fullName evidence="1">Uncharacterized protein</fullName>
    </submittedName>
</protein>
<name>A0A9N9QPY9_9CUCU</name>
<dbReference type="GO" id="GO:0070652">
    <property type="term" value="C:HAUS complex"/>
    <property type="evidence" value="ECO:0007669"/>
    <property type="project" value="InterPro"/>
</dbReference>
<dbReference type="AlphaFoldDB" id="A0A9N9QPY9"/>
<reference evidence="1" key="1">
    <citation type="submission" date="2022-01" db="EMBL/GenBank/DDBJ databases">
        <authorList>
            <person name="King R."/>
        </authorList>
    </citation>
    <scope>NUCLEOTIDE SEQUENCE</scope>
</reference>
<dbReference type="Pfam" id="PF14817">
    <property type="entry name" value="HAUS5"/>
    <property type="match status" value="1"/>
</dbReference>